<dbReference type="Proteomes" id="UP000179627">
    <property type="component" value="Unassembled WGS sequence"/>
</dbReference>
<dbReference type="GO" id="GO:0006397">
    <property type="term" value="P:mRNA processing"/>
    <property type="evidence" value="ECO:0007669"/>
    <property type="project" value="InterPro"/>
</dbReference>
<sequence length="318" mass="35970">MRNLPSCDPQDPGYRRLRYVRYADDILLGFAGPKAEAEDIKQRLTRFLRDDLRLELSQDKTLVTHARTGAARFLGYEITVQHNDRRVTRGQRHVNGHIGLRVPRSVIREKCAPYLQRGKPARRTQVLHHDDYDIVAAYGTEYRGIVQYYLLAADVNRLGRLRWVMVTSLLKTLASKHRSTVTKMAAKHAATVTTPYGPRACMEAVIERTGRKPLVARFGGIPLRRQKTAVIRDRVPQWFAYPRREVVERLLTGRCELCGSAGDMQVHQIRKLADLGPAGPAQPAWAMLMAQRRRKTLIVCAACHEHTHTGTAPAALTA</sequence>
<dbReference type="PROSITE" id="PS50878">
    <property type="entry name" value="RT_POL"/>
    <property type="match status" value="1"/>
</dbReference>
<evidence type="ECO:0000259" key="1">
    <source>
        <dbReference type="PROSITE" id="PS50878"/>
    </source>
</evidence>
<gene>
    <name evidence="2" type="ORF">CC117_31650</name>
</gene>
<accession>A0A1S1RLL8</accession>
<dbReference type="AlphaFoldDB" id="A0A1S1RLL8"/>
<dbReference type="PANTHER" id="PTHR33642:SF4">
    <property type="entry name" value="COX1_OXI3 INTRON 1 PROTEIN-RELATED"/>
    <property type="match status" value="1"/>
</dbReference>
<dbReference type="GO" id="GO:0006315">
    <property type="term" value="P:homing of group II introns"/>
    <property type="evidence" value="ECO:0007669"/>
    <property type="project" value="TreeGrafter"/>
</dbReference>
<reference evidence="3" key="1">
    <citation type="submission" date="2016-07" db="EMBL/GenBank/DDBJ databases">
        <title>Sequence Frankia sp. strain CcI1.17.</title>
        <authorList>
            <person name="Ghodhbane-Gtari F."/>
            <person name="Swanson E."/>
            <person name="Gueddou A."/>
            <person name="Morris K."/>
            <person name="Hezbri K."/>
            <person name="Ktari A."/>
            <person name="Nouioui I."/>
            <person name="Abebe-Akele F."/>
            <person name="Simpson S."/>
            <person name="Thomas K."/>
            <person name="Gtari M."/>
            <person name="Tisa L.S."/>
            <person name="Hurst S."/>
        </authorList>
    </citation>
    <scope>NUCLEOTIDE SEQUENCE [LARGE SCALE GENOMIC DNA]</scope>
    <source>
        <strain evidence="3">Cc1.17</strain>
    </source>
</reference>
<protein>
    <recommendedName>
        <fullName evidence="1">Reverse transcriptase domain-containing protein</fullName>
    </recommendedName>
</protein>
<dbReference type="GO" id="GO:0003964">
    <property type="term" value="F:RNA-directed DNA polymerase activity"/>
    <property type="evidence" value="ECO:0007669"/>
    <property type="project" value="TreeGrafter"/>
</dbReference>
<dbReference type="SUPFAM" id="SSF56672">
    <property type="entry name" value="DNA/RNA polymerases"/>
    <property type="match status" value="1"/>
</dbReference>
<evidence type="ECO:0000313" key="3">
    <source>
        <dbReference type="Proteomes" id="UP000179627"/>
    </source>
</evidence>
<dbReference type="EMBL" id="MBLM01000004">
    <property type="protein sequence ID" value="OHV45704.1"/>
    <property type="molecule type" value="Genomic_DNA"/>
</dbReference>
<keyword evidence="3" id="KW-1185">Reference proteome</keyword>
<dbReference type="Pfam" id="PF01348">
    <property type="entry name" value="Intron_maturas2"/>
    <property type="match status" value="1"/>
</dbReference>
<dbReference type="InterPro" id="IPR000477">
    <property type="entry name" value="RT_dom"/>
</dbReference>
<name>A0A1S1RLL8_9ACTN</name>
<dbReference type="InterPro" id="IPR043502">
    <property type="entry name" value="DNA/RNA_pol_sf"/>
</dbReference>
<evidence type="ECO:0000313" key="2">
    <source>
        <dbReference type="EMBL" id="OHV45704.1"/>
    </source>
</evidence>
<dbReference type="PANTHER" id="PTHR33642">
    <property type="entry name" value="COX1/OXI3 INTRON 1 PROTEIN-RELATED"/>
    <property type="match status" value="1"/>
</dbReference>
<organism evidence="2 3">
    <name type="scientific">Parafrankia colletiae</name>
    <dbReference type="NCBI Taxonomy" id="573497"/>
    <lineage>
        <taxon>Bacteria</taxon>
        <taxon>Bacillati</taxon>
        <taxon>Actinomycetota</taxon>
        <taxon>Actinomycetes</taxon>
        <taxon>Frankiales</taxon>
        <taxon>Frankiaceae</taxon>
        <taxon>Parafrankia</taxon>
    </lineage>
</organism>
<comment type="caution">
    <text evidence="2">The sequence shown here is derived from an EMBL/GenBank/DDBJ whole genome shotgun (WGS) entry which is preliminary data.</text>
</comment>
<proteinExistence type="predicted"/>
<dbReference type="InterPro" id="IPR024937">
    <property type="entry name" value="Domain_X"/>
</dbReference>
<dbReference type="Pfam" id="PF21368">
    <property type="entry name" value="AI2M-like_HNH"/>
    <property type="match status" value="1"/>
</dbReference>
<dbReference type="InterPro" id="IPR049030">
    <property type="entry name" value="AI2M-like_HNH"/>
</dbReference>
<feature type="domain" description="Reverse transcriptase" evidence="1">
    <location>
        <begin position="1"/>
        <end position="78"/>
    </location>
</feature>